<dbReference type="EMBL" id="QTUJ01000001">
    <property type="protein sequence ID" value="REF73283.1"/>
    <property type="molecule type" value="Genomic_DNA"/>
</dbReference>
<comment type="caution">
    <text evidence="2">The sequence shown here is derived from an EMBL/GenBank/DDBJ whole genome shotgun (WGS) entry which is preliminary data.</text>
</comment>
<protein>
    <submittedName>
        <fullName evidence="2">NAD-dependent epimerase/dehydratase family protein</fullName>
    </submittedName>
</protein>
<sequence length="222" mass="24214">MRILFTGGSGKAGRHVAPYLQEQGHRILNLDATPLHHPGVTDARADITDLGQVYSVLNSYAGFDEIYAGGGRRVFDAVVHFAASVLTDKVIPADPETWRVNVMGTFNILEAATKMGVRKIVIASSETVYGMCLADGMPNPERLPLEEDFTTSPTDAYGLSKRVGEVIAAGFQKRTGADIYELRIGNVQEPGDYVNFADYARDPGQRRRLAFSYIDARDLAGC</sequence>
<dbReference type="RefSeq" id="WP_116221381.1">
    <property type="nucleotide sequence ID" value="NZ_CP038196.1"/>
</dbReference>
<dbReference type="AlphaFoldDB" id="A0A3D9XVY2"/>
<dbReference type="Pfam" id="PF01370">
    <property type="entry name" value="Epimerase"/>
    <property type="match status" value="1"/>
</dbReference>
<dbReference type="Gene3D" id="3.40.50.720">
    <property type="entry name" value="NAD(P)-binding Rossmann-like Domain"/>
    <property type="match status" value="1"/>
</dbReference>
<dbReference type="Proteomes" id="UP000256941">
    <property type="component" value="Unassembled WGS sequence"/>
</dbReference>
<dbReference type="InterPro" id="IPR036291">
    <property type="entry name" value="NAD(P)-bd_dom_sf"/>
</dbReference>
<dbReference type="PANTHER" id="PTHR43103:SF6">
    <property type="entry name" value="PUTATIVE-RELATED"/>
    <property type="match status" value="1"/>
</dbReference>
<dbReference type="CDD" id="cd08946">
    <property type="entry name" value="SDR_e"/>
    <property type="match status" value="1"/>
</dbReference>
<reference evidence="2 3" key="1">
    <citation type="submission" date="2018-08" db="EMBL/GenBank/DDBJ databases">
        <title>Genomic Encyclopedia of Archaeal and Bacterial Type Strains, Phase II (KMG-II): from individual species to whole genera.</title>
        <authorList>
            <person name="Goeker M."/>
        </authorList>
    </citation>
    <scope>NUCLEOTIDE SEQUENCE [LARGE SCALE GENOMIC DNA]</scope>
    <source>
        <strain evidence="2 3">DSM 17099</strain>
    </source>
</reference>
<evidence type="ECO:0000313" key="3">
    <source>
        <dbReference type="Proteomes" id="UP000256941"/>
    </source>
</evidence>
<name>A0A3D9XVY2_PARVE</name>
<evidence type="ECO:0000313" key="2">
    <source>
        <dbReference type="EMBL" id="REF73283.1"/>
    </source>
</evidence>
<dbReference type="SUPFAM" id="SSF51735">
    <property type="entry name" value="NAD(P)-binding Rossmann-fold domains"/>
    <property type="match status" value="1"/>
</dbReference>
<evidence type="ECO:0000259" key="1">
    <source>
        <dbReference type="Pfam" id="PF01370"/>
    </source>
</evidence>
<dbReference type="InterPro" id="IPR001509">
    <property type="entry name" value="Epimerase_deHydtase"/>
</dbReference>
<dbReference type="PANTHER" id="PTHR43103">
    <property type="entry name" value="NUCLEOSIDE-DIPHOSPHATE-SUGAR EPIMERASE"/>
    <property type="match status" value="1"/>
</dbReference>
<accession>A0A3D9XVY2</accession>
<organism evidence="2 3">
    <name type="scientific">Paracoccus versutus</name>
    <name type="common">Thiobacillus versutus</name>
    <dbReference type="NCBI Taxonomy" id="34007"/>
    <lineage>
        <taxon>Bacteria</taxon>
        <taxon>Pseudomonadati</taxon>
        <taxon>Pseudomonadota</taxon>
        <taxon>Alphaproteobacteria</taxon>
        <taxon>Rhodobacterales</taxon>
        <taxon>Paracoccaceae</taxon>
        <taxon>Paracoccus</taxon>
    </lineage>
</organism>
<proteinExistence type="predicted"/>
<feature type="domain" description="NAD-dependent epimerase/dehydratase" evidence="1">
    <location>
        <begin position="3"/>
        <end position="191"/>
    </location>
</feature>
<gene>
    <name evidence="2" type="ORF">BDD41_1827</name>
</gene>